<dbReference type="CDD" id="cd03784">
    <property type="entry name" value="GT1_Gtf-like"/>
    <property type="match status" value="1"/>
</dbReference>
<dbReference type="InterPro" id="IPR010610">
    <property type="entry name" value="EryCIII-like_C"/>
</dbReference>
<keyword evidence="3" id="KW-0808">Transferase</keyword>
<dbReference type="RefSeq" id="WP_017451274.1">
    <property type="nucleotide sequence ID" value="NZ_CP008956.1"/>
</dbReference>
<evidence type="ECO:0000313" key="4">
    <source>
        <dbReference type="Proteomes" id="UP000501648"/>
    </source>
</evidence>
<accession>A0A6M3ZLN5</accession>
<dbReference type="SUPFAM" id="SSF53756">
    <property type="entry name" value="UDP-Glycosyltransferase/glycogen phosphorylase"/>
    <property type="match status" value="1"/>
</dbReference>
<evidence type="ECO:0000259" key="2">
    <source>
        <dbReference type="Pfam" id="PF06722"/>
    </source>
</evidence>
<evidence type="ECO:0000259" key="1">
    <source>
        <dbReference type="Pfam" id="PF03033"/>
    </source>
</evidence>
<dbReference type="Pfam" id="PF03033">
    <property type="entry name" value="Glyco_transf_28"/>
    <property type="match status" value="1"/>
</dbReference>
<evidence type="ECO:0000313" key="3">
    <source>
        <dbReference type="EMBL" id="QJP99537.1"/>
    </source>
</evidence>
<feature type="domain" description="Erythromycin biosynthesis protein CIII-like C-terminal" evidence="2">
    <location>
        <begin position="297"/>
        <end position="409"/>
    </location>
</feature>
<gene>
    <name evidence="3" type="ORF">C798_04645</name>
</gene>
<dbReference type="GO" id="GO:0008194">
    <property type="term" value="F:UDP-glycosyltransferase activity"/>
    <property type="evidence" value="ECO:0007669"/>
    <property type="project" value="InterPro"/>
</dbReference>
<reference evidence="3 4" key="1">
    <citation type="journal article" date="2012" name="J. Bacteriol.">
        <title>Genome sequence of the pathogenic Herbaspirillum seropedicae strain Os34, isolated from rice roots.</title>
        <authorList>
            <person name="Ye W."/>
            <person name="Ye S."/>
            <person name="Liu J."/>
            <person name="Chang S."/>
            <person name="Chen M."/>
            <person name="Zhu B."/>
            <person name="Guo L."/>
            <person name="An Q."/>
        </authorList>
    </citation>
    <scope>NUCLEOTIDE SEQUENCE [LARGE SCALE GENOMIC DNA]</scope>
    <source>
        <strain evidence="3 4">Os34</strain>
    </source>
</reference>
<dbReference type="InterPro" id="IPR002213">
    <property type="entry name" value="UDP_glucos_trans"/>
</dbReference>
<name>A0A6M3ZLN5_9BURK</name>
<dbReference type="InterPro" id="IPR004276">
    <property type="entry name" value="GlycoTrans_28_N"/>
</dbReference>
<dbReference type="GO" id="GO:0005975">
    <property type="term" value="P:carbohydrate metabolic process"/>
    <property type="evidence" value="ECO:0007669"/>
    <property type="project" value="InterPro"/>
</dbReference>
<dbReference type="Proteomes" id="UP000501648">
    <property type="component" value="Chromosome"/>
</dbReference>
<dbReference type="AlphaFoldDB" id="A0A6M3ZLN5"/>
<proteinExistence type="predicted"/>
<dbReference type="InterPro" id="IPR050426">
    <property type="entry name" value="Glycosyltransferase_28"/>
</dbReference>
<dbReference type="Gene3D" id="3.40.50.2000">
    <property type="entry name" value="Glycogen Phosphorylase B"/>
    <property type="match status" value="2"/>
</dbReference>
<dbReference type="PANTHER" id="PTHR48050:SF13">
    <property type="entry name" value="STEROL 3-BETA-GLUCOSYLTRANSFERASE UGT80A2"/>
    <property type="match status" value="1"/>
</dbReference>
<protein>
    <submittedName>
        <fullName evidence="3">Glycosyltransferase</fullName>
    </submittedName>
</protein>
<dbReference type="GO" id="GO:0016758">
    <property type="term" value="F:hexosyltransferase activity"/>
    <property type="evidence" value="ECO:0007669"/>
    <property type="project" value="InterPro"/>
</dbReference>
<dbReference type="EMBL" id="CP008956">
    <property type="protein sequence ID" value="QJP99537.1"/>
    <property type="molecule type" value="Genomic_DNA"/>
</dbReference>
<dbReference type="PANTHER" id="PTHR48050">
    <property type="entry name" value="STEROL 3-BETA-GLUCOSYLTRANSFERASE"/>
    <property type="match status" value="1"/>
</dbReference>
<dbReference type="Pfam" id="PF06722">
    <property type="entry name" value="EryCIII-like_C"/>
    <property type="match status" value="1"/>
</dbReference>
<feature type="domain" description="Glycosyltransferase family 28 N-terminal" evidence="1">
    <location>
        <begin position="12"/>
        <end position="89"/>
    </location>
</feature>
<organism evidence="3 4">
    <name type="scientific">Herbaspirillum rubrisubalbicans Os34</name>
    <dbReference type="NCBI Taxonomy" id="1235827"/>
    <lineage>
        <taxon>Bacteria</taxon>
        <taxon>Pseudomonadati</taxon>
        <taxon>Pseudomonadota</taxon>
        <taxon>Betaproteobacteria</taxon>
        <taxon>Burkholderiales</taxon>
        <taxon>Oxalobacteraceae</taxon>
        <taxon>Herbaspirillum</taxon>
    </lineage>
</organism>
<dbReference type="GO" id="GO:0033072">
    <property type="term" value="P:vancomycin biosynthetic process"/>
    <property type="evidence" value="ECO:0007669"/>
    <property type="project" value="UniProtKB-ARBA"/>
</dbReference>
<sequence>MQALSRNAPLLILATTGTTGDMLPFLTLGLGLQARGHRVLMVVPRFHAALFESAGLSCHGLGSVEEFQAVLDNPDLWDERKGWQVMCQAARPHIECLHQLIAQLPAHEDCVVLSHPLLVPAADLARAVRPGLRIVATYLAPSNLCSSHDLLAMGSLRIPPWLPLPWRKSLWSLAHRWQIDPPSLPALNATRTRLGLPPVAHFFAHVLQAPDASLGLFPAWFGAVQSDWPQPFLCGQFPPPSAPSTSEWTAELRQFLDNGPEPIVFTPGSGHQHAAQFFDTAIQATQELGRRALLVTRHRAQLPAVLPQGVLWQQYVSFDALLPEVAAIVHHGGIGTTAAALRAGVPQLVVPFAYDQFDNGYRVQRLGVGEIAPAKSLTTAKMIKALIGLLEKEPVRVRCATLAQTMSVEESQLPTIVDCAEQALLNTRK</sequence>